<feature type="binding site" evidence="12">
    <location>
        <begin position="249"/>
        <end position="250"/>
    </location>
    <ligand>
        <name>L-glutamate</name>
        <dbReference type="ChEBI" id="CHEBI:29985"/>
    </ligand>
</feature>
<dbReference type="FunFam" id="3.10.20.70:FF:000005">
    <property type="entry name" value="Glutamine synthetase"/>
    <property type="match status" value="1"/>
</dbReference>
<keyword evidence="9 13" id="KW-0067">ATP-binding</keyword>
<comment type="cofactor">
    <cofactor evidence="14">
        <name>Mg(2+)</name>
        <dbReference type="ChEBI" id="CHEBI:18420"/>
    </cofactor>
    <text evidence="14">Binds 2 Mg(2+) ions per subunit.</text>
</comment>
<evidence type="ECO:0000256" key="1">
    <source>
        <dbReference type="ARBA" id="ARBA00004496"/>
    </source>
</evidence>
<feature type="binding site" evidence="12">
    <location>
        <position position="344"/>
    </location>
    <ligand>
        <name>L-glutamate</name>
        <dbReference type="ChEBI" id="CHEBI:29985"/>
    </ligand>
</feature>
<feature type="binding site" evidence="14">
    <location>
        <position position="254"/>
    </location>
    <ligand>
        <name>Mg(2+)</name>
        <dbReference type="ChEBI" id="CHEBI:18420"/>
        <label>1</label>
    </ligand>
</feature>
<dbReference type="PROSITE" id="PS00181">
    <property type="entry name" value="GLNA_ATP"/>
    <property type="match status" value="1"/>
</dbReference>
<evidence type="ECO:0000256" key="9">
    <source>
        <dbReference type="ARBA" id="ARBA00022840"/>
    </source>
</evidence>
<dbReference type="InterPro" id="IPR001637">
    <property type="entry name" value="Gln_synth_I_adenylation_site"/>
</dbReference>
<evidence type="ECO:0000256" key="17">
    <source>
        <dbReference type="RuleBase" id="RU000384"/>
    </source>
</evidence>
<keyword evidence="23" id="KW-1185">Reference proteome</keyword>
<gene>
    <name evidence="22" type="ORF">IV81_GL000175</name>
</gene>
<comment type="subcellular location">
    <subcellularLocation>
        <location evidence="1 18">Cytoplasm</location>
    </subcellularLocation>
</comment>
<comment type="catalytic activity">
    <reaction evidence="11 19">
        <text>L-glutamate + NH4(+) + ATP = L-glutamine + ADP + phosphate + H(+)</text>
        <dbReference type="Rhea" id="RHEA:16169"/>
        <dbReference type="ChEBI" id="CHEBI:15378"/>
        <dbReference type="ChEBI" id="CHEBI:28938"/>
        <dbReference type="ChEBI" id="CHEBI:29985"/>
        <dbReference type="ChEBI" id="CHEBI:30616"/>
        <dbReference type="ChEBI" id="CHEBI:43474"/>
        <dbReference type="ChEBI" id="CHEBI:58359"/>
        <dbReference type="ChEBI" id="CHEBI:456216"/>
        <dbReference type="EC" id="6.3.1.2"/>
    </reaction>
</comment>
<feature type="domain" description="GS catalytic" evidence="21">
    <location>
        <begin position="117"/>
        <end position="453"/>
    </location>
</feature>
<dbReference type="Gene3D" id="3.30.590.10">
    <property type="entry name" value="Glutamine synthetase/guanido kinase, catalytic domain"/>
    <property type="match status" value="1"/>
</dbReference>
<dbReference type="GO" id="GO:0005524">
    <property type="term" value="F:ATP binding"/>
    <property type="evidence" value="ECO:0007669"/>
    <property type="project" value="UniProtKB-KW"/>
</dbReference>
<feature type="binding site" evidence="13">
    <location>
        <position position="325"/>
    </location>
    <ligand>
        <name>ATP</name>
        <dbReference type="ChEBI" id="CHEBI:30616"/>
    </ligand>
</feature>
<dbReference type="FunFam" id="3.30.590.10:FF:000003">
    <property type="entry name" value="Glutamine synthetase 2"/>
    <property type="match status" value="1"/>
</dbReference>
<comment type="subunit">
    <text evidence="18">Oligomer of 12 subunits arranged in the form of two hexagons.</text>
</comment>
<feature type="binding site" evidence="14">
    <location>
        <position position="143"/>
    </location>
    <ligand>
        <name>Mg(2+)</name>
        <dbReference type="ChEBI" id="CHEBI:18420"/>
        <label>1</label>
    </ligand>
</feature>
<evidence type="ECO:0000256" key="19">
    <source>
        <dbReference type="RuleBase" id="RU004356"/>
    </source>
</evidence>
<evidence type="ECO:0000313" key="22">
    <source>
        <dbReference type="EMBL" id="KRN95291.1"/>
    </source>
</evidence>
<dbReference type="InterPro" id="IPR004809">
    <property type="entry name" value="Gln_synth_I"/>
</dbReference>
<feature type="binding site" evidence="14">
    <location>
        <position position="141"/>
    </location>
    <ligand>
        <name>Mg(2+)</name>
        <dbReference type="ChEBI" id="CHEBI:18420"/>
        <label>1</label>
    </ligand>
</feature>
<evidence type="ECO:0000259" key="21">
    <source>
        <dbReference type="PROSITE" id="PS51987"/>
    </source>
</evidence>
<dbReference type="InterPro" id="IPR014746">
    <property type="entry name" value="Gln_synth/guanido_kin_cat_dom"/>
</dbReference>
<feature type="binding site" evidence="14">
    <location>
        <position position="198"/>
    </location>
    <ligand>
        <name>Mg(2+)</name>
        <dbReference type="ChEBI" id="CHEBI:18420"/>
        <label>1</label>
    </ligand>
</feature>
<dbReference type="InterPro" id="IPR027303">
    <property type="entry name" value="Gln_synth_gly_rich_site"/>
</dbReference>
<dbReference type="GO" id="GO:0004356">
    <property type="term" value="F:glutamine synthetase activity"/>
    <property type="evidence" value="ECO:0007669"/>
    <property type="project" value="UniProtKB-EC"/>
</dbReference>
<comment type="caution">
    <text evidence="22">The sequence shown here is derived from an EMBL/GenBank/DDBJ whole genome shotgun (WGS) entry which is preliminary data.</text>
</comment>
<protein>
    <recommendedName>
        <fullName evidence="4 19">Glutamine synthetase</fullName>
        <ecNumber evidence="3 19">6.3.1.2</ecNumber>
    </recommendedName>
</protein>
<name>A0A0R2L0I9_9LACO</name>
<organism evidence="22 23">
    <name type="scientific">Pediococcus stilesii</name>
    <dbReference type="NCBI Taxonomy" id="331679"/>
    <lineage>
        <taxon>Bacteria</taxon>
        <taxon>Bacillati</taxon>
        <taxon>Bacillota</taxon>
        <taxon>Bacilli</taxon>
        <taxon>Lactobacillales</taxon>
        <taxon>Lactobacillaceae</taxon>
        <taxon>Pediococcus</taxon>
    </lineage>
</organism>
<feature type="modified residue" description="O-AMP-tyrosine" evidence="15">
    <location>
        <position position="382"/>
    </location>
</feature>
<dbReference type="InterPro" id="IPR008146">
    <property type="entry name" value="Gln_synth_cat_dom"/>
</dbReference>
<evidence type="ECO:0000256" key="13">
    <source>
        <dbReference type="PIRSR" id="PIRSR604809-2"/>
    </source>
</evidence>
<evidence type="ECO:0000256" key="15">
    <source>
        <dbReference type="PIRSR" id="PIRSR604809-50"/>
    </source>
</evidence>
<dbReference type="EC" id="6.3.1.2" evidence="3 19"/>
<keyword evidence="5 18" id="KW-0963">Cytoplasm</keyword>
<evidence type="ECO:0000256" key="10">
    <source>
        <dbReference type="ARBA" id="ARBA00022842"/>
    </source>
</evidence>
<keyword evidence="10 14" id="KW-0460">Magnesium</keyword>
<accession>A0A0R2L0I9</accession>
<evidence type="ECO:0000256" key="7">
    <source>
        <dbReference type="ARBA" id="ARBA00022723"/>
    </source>
</evidence>
<proteinExistence type="inferred from homology"/>
<dbReference type="GO" id="GO:0005737">
    <property type="term" value="C:cytoplasm"/>
    <property type="evidence" value="ECO:0007669"/>
    <property type="project" value="UniProtKB-SubCell"/>
</dbReference>
<evidence type="ECO:0000256" key="8">
    <source>
        <dbReference type="ARBA" id="ARBA00022741"/>
    </source>
</evidence>
<dbReference type="InterPro" id="IPR036651">
    <property type="entry name" value="Gln_synt_N_sf"/>
</dbReference>
<keyword evidence="8 13" id="KW-0547">Nucleotide-binding</keyword>
<comment type="similarity">
    <text evidence="2 16 17">Belongs to the glutamine synthetase family.</text>
</comment>
<feature type="binding site" evidence="13">
    <location>
        <position position="193"/>
    </location>
    <ligand>
        <name>ATP</name>
        <dbReference type="ChEBI" id="CHEBI:30616"/>
    </ligand>
</feature>
<dbReference type="SUPFAM" id="SSF55931">
    <property type="entry name" value="Glutamine synthetase/guanido kinase"/>
    <property type="match status" value="1"/>
</dbReference>
<dbReference type="InterPro" id="IPR008147">
    <property type="entry name" value="Gln_synt_N"/>
</dbReference>
<feature type="binding site" evidence="12">
    <location>
        <position position="325"/>
    </location>
    <ligand>
        <name>L-glutamate</name>
        <dbReference type="ChEBI" id="CHEBI:29985"/>
    </ligand>
</feature>
<feature type="binding site" evidence="12">
    <location>
        <position position="307"/>
    </location>
    <ligand>
        <name>L-glutamate</name>
        <dbReference type="ChEBI" id="CHEBI:29985"/>
    </ligand>
</feature>
<dbReference type="Pfam" id="PF00120">
    <property type="entry name" value="Gln-synt_C"/>
    <property type="match status" value="1"/>
</dbReference>
<evidence type="ECO:0000256" key="2">
    <source>
        <dbReference type="ARBA" id="ARBA00009897"/>
    </source>
</evidence>
<dbReference type="Proteomes" id="UP000051859">
    <property type="component" value="Unassembled WGS sequence"/>
</dbReference>
<evidence type="ECO:0000256" key="3">
    <source>
        <dbReference type="ARBA" id="ARBA00012937"/>
    </source>
</evidence>
<dbReference type="InterPro" id="IPR027302">
    <property type="entry name" value="Gln_synth_N_conserv_site"/>
</dbReference>
<dbReference type="PANTHER" id="PTHR43785:SF12">
    <property type="entry name" value="TYPE-1 GLUTAMINE SYNTHETASE 2"/>
    <property type="match status" value="1"/>
</dbReference>
<dbReference type="PATRIC" id="fig|331679.3.peg.177"/>
<feature type="binding site" evidence="12">
    <location>
        <position position="313"/>
    </location>
    <ligand>
        <name>L-glutamate</name>
        <dbReference type="ChEBI" id="CHEBI:29985"/>
    </ligand>
</feature>
<dbReference type="PROSITE" id="PS51987">
    <property type="entry name" value="GS_CATALYTIC"/>
    <property type="match status" value="1"/>
</dbReference>
<dbReference type="PROSITE" id="PS00180">
    <property type="entry name" value="GLNA_1"/>
    <property type="match status" value="1"/>
</dbReference>
<reference evidence="22 23" key="1">
    <citation type="journal article" date="2015" name="Genome Announc.">
        <title>Expanding the biotechnology potential of lactobacilli through comparative genomics of 213 strains and associated genera.</title>
        <authorList>
            <person name="Sun Z."/>
            <person name="Harris H.M."/>
            <person name="McCann A."/>
            <person name="Guo C."/>
            <person name="Argimon S."/>
            <person name="Zhang W."/>
            <person name="Yang X."/>
            <person name="Jeffery I.B."/>
            <person name="Cooney J.C."/>
            <person name="Kagawa T.F."/>
            <person name="Liu W."/>
            <person name="Song Y."/>
            <person name="Salvetti E."/>
            <person name="Wrobel A."/>
            <person name="Rasinkangas P."/>
            <person name="Parkhill J."/>
            <person name="Rea M.C."/>
            <person name="O'Sullivan O."/>
            <person name="Ritari J."/>
            <person name="Douillard F.P."/>
            <person name="Paul Ross R."/>
            <person name="Yang R."/>
            <person name="Briner A.E."/>
            <person name="Felis G.E."/>
            <person name="de Vos W.M."/>
            <person name="Barrangou R."/>
            <person name="Klaenhammer T.R."/>
            <person name="Caufield P.W."/>
            <person name="Cui Y."/>
            <person name="Zhang H."/>
            <person name="O'Toole P.W."/>
        </authorList>
    </citation>
    <scope>NUCLEOTIDE SEQUENCE [LARGE SCALE GENOMIC DNA]</scope>
    <source>
        <strain evidence="22 23">DSM 18001</strain>
    </source>
</reference>
<evidence type="ECO:0000256" key="6">
    <source>
        <dbReference type="ARBA" id="ARBA00022598"/>
    </source>
</evidence>
<dbReference type="PROSITE" id="PS00182">
    <property type="entry name" value="GLNA_ADENYLATION"/>
    <property type="match status" value="1"/>
</dbReference>
<evidence type="ECO:0000256" key="16">
    <source>
        <dbReference type="PROSITE-ProRule" id="PRU01330"/>
    </source>
</evidence>
<keyword evidence="7 14" id="KW-0479">Metal-binding</keyword>
<dbReference type="SMART" id="SM01230">
    <property type="entry name" value="Gln-synt_C"/>
    <property type="match status" value="1"/>
</dbReference>
<evidence type="ECO:0000256" key="12">
    <source>
        <dbReference type="PIRSR" id="PIRSR604809-1"/>
    </source>
</evidence>
<dbReference type="Pfam" id="PF03951">
    <property type="entry name" value="Gln-synt_N"/>
    <property type="match status" value="1"/>
</dbReference>
<feature type="binding site" evidence="13">
    <location>
        <begin position="208"/>
        <end position="210"/>
    </location>
    <ligand>
        <name>ATP</name>
        <dbReference type="ChEBI" id="CHEBI:30616"/>
    </ligand>
</feature>
<dbReference type="AlphaFoldDB" id="A0A0R2L0I9"/>
<evidence type="ECO:0000256" key="5">
    <source>
        <dbReference type="ARBA" id="ARBA00022490"/>
    </source>
</evidence>
<evidence type="ECO:0000256" key="18">
    <source>
        <dbReference type="RuleBase" id="RU000387"/>
    </source>
</evidence>
<dbReference type="STRING" id="331679.IV81_GL000175"/>
<dbReference type="SUPFAM" id="SSF54368">
    <property type="entry name" value="Glutamine synthetase, N-terminal domain"/>
    <property type="match status" value="1"/>
</dbReference>
<dbReference type="PANTHER" id="PTHR43785">
    <property type="entry name" value="GAMMA-GLUTAMYLPUTRESCINE SYNTHETASE"/>
    <property type="match status" value="1"/>
</dbReference>
<sequence>MGRLSTIMAKKNYSQADIRQMAKDENVRFLRLMFTDLFGVIKNVEVPISQLDKLLGNKLMFDGSSIDGFVRIEESDMYLYPDLSTWMVFPWGSEHGKVARIICEVYSNDRKPFVGDPRNNLIRTLEDMKNEGFTDFNIGPEPEFFLLKLDEQGKPTTNLNDNGSYFDLAPVDLGENCRRDIVLELENMGFDVEASHHEVAPGQHEIDFKYADALTAADNIQTFKLVVKTVARKYNLHATFMPKPMDGINGSGMHLNMSLFNKDGNAFYDEDGELQLSQKAYWFLGGLLKHARSYTAVCNPIVNSYKRLVPGYEAPVYVAWSGSNRSPLIRVPSSKGLSTRFEVRSVDPAANPYLAIAAVLEAGLDGIRNKIEPEDSVDRNIYRMNIEERHEEHITDLPSTLHNALKEFEKDDVMRKALGSHIFQSFLEAKKLEWASYRQEVTQWERDQYLEMF</sequence>
<keyword evidence="6 19" id="KW-0436">Ligase</keyword>
<evidence type="ECO:0000256" key="11">
    <source>
        <dbReference type="ARBA" id="ARBA00049436"/>
    </source>
</evidence>
<feature type="binding site" evidence="14">
    <location>
        <position position="205"/>
    </location>
    <ligand>
        <name>Mg(2+)</name>
        <dbReference type="ChEBI" id="CHEBI:18420"/>
        <label>1</label>
    </ligand>
</feature>
<evidence type="ECO:0000256" key="4">
    <source>
        <dbReference type="ARBA" id="ARBA00021364"/>
    </source>
</evidence>
<evidence type="ECO:0000259" key="20">
    <source>
        <dbReference type="PROSITE" id="PS51986"/>
    </source>
</evidence>
<feature type="domain" description="GS beta-grasp" evidence="20">
    <location>
        <begin position="25"/>
        <end position="110"/>
    </location>
</feature>
<dbReference type="PROSITE" id="PS51986">
    <property type="entry name" value="GS_BETA_GRASP"/>
    <property type="match status" value="1"/>
</dbReference>
<dbReference type="GO" id="GO:0046872">
    <property type="term" value="F:metal ion binding"/>
    <property type="evidence" value="ECO:0007669"/>
    <property type="project" value="UniProtKB-KW"/>
</dbReference>
<dbReference type="NCBIfam" id="TIGR00653">
    <property type="entry name" value="GlnA"/>
    <property type="match status" value="1"/>
</dbReference>
<dbReference type="EMBL" id="JQBX01000001">
    <property type="protein sequence ID" value="KRN95291.1"/>
    <property type="molecule type" value="Genomic_DNA"/>
</dbReference>
<dbReference type="GO" id="GO:0006542">
    <property type="term" value="P:glutamine biosynthetic process"/>
    <property type="evidence" value="ECO:0007669"/>
    <property type="project" value="InterPro"/>
</dbReference>
<dbReference type="Gene3D" id="3.10.20.70">
    <property type="entry name" value="Glutamine synthetase, N-terminal domain"/>
    <property type="match status" value="1"/>
</dbReference>
<feature type="binding site" evidence="14">
    <location>
        <position position="342"/>
    </location>
    <ligand>
        <name>Mg(2+)</name>
        <dbReference type="ChEBI" id="CHEBI:18420"/>
        <label>1</label>
    </ligand>
</feature>
<evidence type="ECO:0000313" key="23">
    <source>
        <dbReference type="Proteomes" id="UP000051859"/>
    </source>
</evidence>
<evidence type="ECO:0000256" key="14">
    <source>
        <dbReference type="PIRSR" id="PIRSR604809-3"/>
    </source>
</evidence>
<keyword evidence="15" id="KW-0597">Phosphoprotein</keyword>